<gene>
    <name evidence="1" type="ORF">HaLaN_10724</name>
</gene>
<comment type="caution">
    <text evidence="1">The sequence shown here is derived from an EMBL/GenBank/DDBJ whole genome shotgun (WGS) entry which is preliminary data.</text>
</comment>
<evidence type="ECO:0000313" key="1">
    <source>
        <dbReference type="EMBL" id="GFH14629.1"/>
    </source>
</evidence>
<dbReference type="AlphaFoldDB" id="A0A699Z684"/>
<name>A0A699Z684_HAELA</name>
<evidence type="ECO:0000313" key="2">
    <source>
        <dbReference type="Proteomes" id="UP000485058"/>
    </source>
</evidence>
<protein>
    <submittedName>
        <fullName evidence="1">Uncharacterized protein</fullName>
    </submittedName>
</protein>
<organism evidence="1 2">
    <name type="scientific">Haematococcus lacustris</name>
    <name type="common">Green alga</name>
    <name type="synonym">Haematococcus pluvialis</name>
    <dbReference type="NCBI Taxonomy" id="44745"/>
    <lineage>
        <taxon>Eukaryota</taxon>
        <taxon>Viridiplantae</taxon>
        <taxon>Chlorophyta</taxon>
        <taxon>core chlorophytes</taxon>
        <taxon>Chlorophyceae</taxon>
        <taxon>CS clade</taxon>
        <taxon>Chlamydomonadales</taxon>
        <taxon>Haematococcaceae</taxon>
        <taxon>Haematococcus</taxon>
    </lineage>
</organism>
<reference evidence="1 2" key="1">
    <citation type="submission" date="2020-02" db="EMBL/GenBank/DDBJ databases">
        <title>Draft genome sequence of Haematococcus lacustris strain NIES-144.</title>
        <authorList>
            <person name="Morimoto D."/>
            <person name="Nakagawa S."/>
            <person name="Yoshida T."/>
            <person name="Sawayama S."/>
        </authorList>
    </citation>
    <scope>NUCLEOTIDE SEQUENCE [LARGE SCALE GENOMIC DNA]</scope>
    <source>
        <strain evidence="1 2">NIES-144</strain>
    </source>
</reference>
<sequence length="112" mass="11835">MASTSLAERPSTRDVVEVLGAGAAKLGEPGAPPSAARELLEGVMLLRDSPPAPSSCEVSNRFNTATQQQLPTMSCDELQGLLKQVCDTGWDLGPEWSHALQAALLPHLKSMP</sequence>
<feature type="non-terminal residue" evidence="1">
    <location>
        <position position="1"/>
    </location>
</feature>
<proteinExistence type="predicted"/>
<feature type="non-terminal residue" evidence="1">
    <location>
        <position position="112"/>
    </location>
</feature>
<keyword evidence="2" id="KW-1185">Reference proteome</keyword>
<dbReference type="EMBL" id="BLLF01000749">
    <property type="protein sequence ID" value="GFH14629.1"/>
    <property type="molecule type" value="Genomic_DNA"/>
</dbReference>
<accession>A0A699Z684</accession>
<dbReference type="Proteomes" id="UP000485058">
    <property type="component" value="Unassembled WGS sequence"/>
</dbReference>